<organism evidence="2 3">
    <name type="scientific">Nannocystis exedens</name>
    <dbReference type="NCBI Taxonomy" id="54"/>
    <lineage>
        <taxon>Bacteria</taxon>
        <taxon>Pseudomonadati</taxon>
        <taxon>Myxococcota</taxon>
        <taxon>Polyangia</taxon>
        <taxon>Nannocystales</taxon>
        <taxon>Nannocystaceae</taxon>
        <taxon>Nannocystis</taxon>
    </lineage>
</organism>
<proteinExistence type="predicted"/>
<sequence>MLVALFTAGLLLAPAPAPPPPRPLREALRVEPGATCLTADALADAATTWLGHDTIDASVARIDVRGDPTRPHSVAIALEIRGELVERTLDPPRPTCNDLHALVGLAIAIAVDAAVLEGLGYEVIEPGEQSVPQAQDPERPPLQRRSRRGETNEAPARRASVSVVAAVRGGAWLGVLPGLAGGGGAQLELGWRRWVDLRAGLFGGYGGPRAIDAGTVVTPSLVGGRLDVCAALARPRVRPRLCFGPAGGALQSGAKTPGVQAVVAPWVALMVATELRIWATKRFAFDLAVDLVVPVVRPVLAERDPSKQGMVGQSLPVPPVGAVVSLGVAFTIR</sequence>
<feature type="region of interest" description="Disordered" evidence="1">
    <location>
        <begin position="127"/>
        <end position="156"/>
    </location>
</feature>
<protein>
    <submittedName>
        <fullName evidence="2">Uncharacterized protein</fullName>
    </submittedName>
</protein>
<accession>A0A1I1SMW8</accession>
<reference evidence="3" key="1">
    <citation type="submission" date="2016-10" db="EMBL/GenBank/DDBJ databases">
        <authorList>
            <person name="Varghese N."/>
            <person name="Submissions S."/>
        </authorList>
    </citation>
    <scope>NUCLEOTIDE SEQUENCE [LARGE SCALE GENOMIC DNA]</scope>
    <source>
        <strain evidence="3">ATCC 25963</strain>
    </source>
</reference>
<dbReference type="STRING" id="54.SAMN02745121_00149"/>
<gene>
    <name evidence="2" type="ORF">SAMN02745121_00149</name>
</gene>
<dbReference type="AlphaFoldDB" id="A0A1I1SMW8"/>
<evidence type="ECO:0000313" key="2">
    <source>
        <dbReference type="EMBL" id="SFD47806.1"/>
    </source>
</evidence>
<keyword evidence="3" id="KW-1185">Reference proteome</keyword>
<evidence type="ECO:0000256" key="1">
    <source>
        <dbReference type="SAM" id="MobiDB-lite"/>
    </source>
</evidence>
<dbReference type="Proteomes" id="UP000199400">
    <property type="component" value="Unassembled WGS sequence"/>
</dbReference>
<dbReference type="EMBL" id="FOMX01000002">
    <property type="protein sequence ID" value="SFD47806.1"/>
    <property type="molecule type" value="Genomic_DNA"/>
</dbReference>
<evidence type="ECO:0000313" key="3">
    <source>
        <dbReference type="Proteomes" id="UP000199400"/>
    </source>
</evidence>
<dbReference type="RefSeq" id="WP_096333244.1">
    <property type="nucleotide sequence ID" value="NZ_FOMX01000002.1"/>
</dbReference>
<name>A0A1I1SMW8_9BACT</name>